<organism evidence="3 4">
    <name type="scientific">Microcella alkaliphila</name>
    <dbReference type="NCBI Taxonomy" id="279828"/>
    <lineage>
        <taxon>Bacteria</taxon>
        <taxon>Bacillati</taxon>
        <taxon>Actinomycetota</taxon>
        <taxon>Actinomycetes</taxon>
        <taxon>Micrococcales</taxon>
        <taxon>Microbacteriaceae</taxon>
        <taxon>Microcella</taxon>
    </lineage>
</organism>
<dbReference type="AlphaFoldDB" id="A0A0U4NS15"/>
<dbReference type="PANTHER" id="PTHR43364:SF4">
    <property type="entry name" value="NAD(P)-LINKED OXIDOREDUCTASE SUPERFAMILY PROTEIN"/>
    <property type="match status" value="1"/>
</dbReference>
<dbReference type="InterPro" id="IPR036812">
    <property type="entry name" value="NAD(P)_OxRdtase_dom_sf"/>
</dbReference>
<dbReference type="InterPro" id="IPR023210">
    <property type="entry name" value="NADP_OxRdtase_dom"/>
</dbReference>
<dbReference type="SUPFAM" id="SSF51430">
    <property type="entry name" value="NAD(P)-linked oxidoreductase"/>
    <property type="match status" value="1"/>
</dbReference>
<feature type="domain" description="NADP-dependent oxidoreductase" evidence="2">
    <location>
        <begin position="14"/>
        <end position="203"/>
    </location>
</feature>
<reference evidence="3 4" key="2">
    <citation type="submission" date="2016-01" db="EMBL/GenBank/DDBJ databases">
        <title>Microcella alkaliphila JAM AC0309 whole genome shotgun sequence.</title>
        <authorList>
            <person name="Kurata A."/>
            <person name="Hirose Y."/>
            <person name="Kishimoto N."/>
            <person name="Kobayashi T."/>
        </authorList>
    </citation>
    <scope>NUCLEOTIDE SEQUENCE [LARGE SCALE GENOMIC DNA]</scope>
    <source>
        <strain evidence="3 4">JAM AC0309</strain>
    </source>
</reference>
<sequence length="292" mass="30943">MDAVTQVLGERGVVLGVASLVLKEGMTAERAEDVVRAGVAAGAVAIDTARAYATVDDEAVGERLAKVARDARPGFPIITKAGHFRIATSAWDADGSAERLRHDAEVSREVFGAPPSLLLLHRADRVRDIEESVRTLAELRDEGVVETIGLSNATVEMLEQVRDIAHINAVENRLGLGVDAFTEYRYCLENGIAFLAYAPFGGPQAAPLATRVPRVAALSMARGVSVHRLTLAAMIDALPGCWPVVGPTRVESAADAAVAGRDEVDDELRTAFAEDMRSRDVPLPGLSGVGAE</sequence>
<dbReference type="InterPro" id="IPR050523">
    <property type="entry name" value="AKR_Detox_Biosynth"/>
</dbReference>
<dbReference type="KEGG" id="malk:MalAC0309_0344"/>
<gene>
    <name evidence="3" type="ORF">MalAC0309_0344</name>
</gene>
<evidence type="ECO:0000313" key="3">
    <source>
        <dbReference type="EMBL" id="BAU31219.1"/>
    </source>
</evidence>
<dbReference type="EMBL" id="AP017315">
    <property type="protein sequence ID" value="BAU31219.1"/>
    <property type="molecule type" value="Genomic_DNA"/>
</dbReference>
<accession>A0A0U4NS15</accession>
<evidence type="ECO:0000313" key="4">
    <source>
        <dbReference type="Proteomes" id="UP000218965"/>
    </source>
</evidence>
<dbReference type="GO" id="GO:0005829">
    <property type="term" value="C:cytosol"/>
    <property type="evidence" value="ECO:0007669"/>
    <property type="project" value="TreeGrafter"/>
</dbReference>
<keyword evidence="1" id="KW-0560">Oxidoreductase</keyword>
<reference evidence="4" key="1">
    <citation type="submission" date="2015-12" db="EMBL/GenBank/DDBJ databases">
        <authorList>
            <person name="Shamseldin A."/>
            <person name="Moawad H."/>
            <person name="Abd El-Rahim W.M."/>
            <person name="Sadowsky M.J."/>
        </authorList>
    </citation>
    <scope>NUCLEOTIDE SEQUENCE [LARGE SCALE GENOMIC DNA]</scope>
    <source>
        <strain evidence="4">JAM AC0309</strain>
    </source>
</reference>
<dbReference type="PANTHER" id="PTHR43364">
    <property type="entry name" value="NADH-SPECIFIC METHYLGLYOXAL REDUCTASE-RELATED"/>
    <property type="match status" value="1"/>
</dbReference>
<dbReference type="OrthoDB" id="9768793at2"/>
<proteinExistence type="predicted"/>
<dbReference type="Proteomes" id="UP000218965">
    <property type="component" value="Chromosome"/>
</dbReference>
<protein>
    <submittedName>
        <fullName evidence="3">Aldo/keto reductase</fullName>
    </submittedName>
</protein>
<dbReference type="RefSeq" id="WP_096420284.1">
    <property type="nucleotide sequence ID" value="NZ_AP017315.1"/>
</dbReference>
<name>A0A0U4NS15_9MICO</name>
<evidence type="ECO:0000259" key="2">
    <source>
        <dbReference type="Pfam" id="PF00248"/>
    </source>
</evidence>
<dbReference type="Gene3D" id="3.20.20.100">
    <property type="entry name" value="NADP-dependent oxidoreductase domain"/>
    <property type="match status" value="1"/>
</dbReference>
<dbReference type="Pfam" id="PF00248">
    <property type="entry name" value="Aldo_ket_red"/>
    <property type="match status" value="1"/>
</dbReference>
<evidence type="ECO:0000256" key="1">
    <source>
        <dbReference type="ARBA" id="ARBA00023002"/>
    </source>
</evidence>
<dbReference type="GO" id="GO:0016491">
    <property type="term" value="F:oxidoreductase activity"/>
    <property type="evidence" value="ECO:0007669"/>
    <property type="project" value="UniProtKB-KW"/>
</dbReference>